<dbReference type="InterPro" id="IPR051089">
    <property type="entry name" value="prtT"/>
</dbReference>
<dbReference type="EMBL" id="JACAZH010000003">
    <property type="protein sequence ID" value="KAF7373012.1"/>
    <property type="molecule type" value="Genomic_DNA"/>
</dbReference>
<feature type="domain" description="Xylanolytic transcriptional activator regulatory" evidence="6">
    <location>
        <begin position="247"/>
        <end position="326"/>
    </location>
</feature>
<proteinExistence type="predicted"/>
<sequence length="630" mass="70401">MRQYLTEQIRQKDKVIESLLQQLQNPYVSTLPSMVASPVEAASQRRDVWFEESPSNGQRGDEFKEDMRKHINADILPIASAPLGLIAHLGRHGHSGPRGGKPDDVDESEIGVANTAYFEPGPAADLRMRARLLEHSIPEIVIHGIVVPEDVDKFHANLNPFICLLDPVLYTPNSTFARCPVLFAVVCAISSRYYADKSEIYPIAMHFAKRSAANALNEGWKTIELCQAYLLLSIYAVQMPNWEQDCSWLFTGVAIRLATELNLNQEPIGTAAQADEKWERELLNRTRVWMNCFIMDHFIATQSGKPPAIKSDYVIRCRSNDWYSRSPYNSAYDLHLCVTTGLLLIIADFQGQIFSNVSPSGLNQDVDFRAVTIAHDAKLKDLSDEWAYRLVQQSNSSDPAYTWQLKLLTLSVICAAMLSLSLMLTGALDSLTAYSRLCLESAKTVLCTVAEGLSPTGLMCYSPNGHFSIITFASAVLLKLLRPEYSHFMQENEDMQAYKLITQAIQALSSSAVDDCHIPKLYAHFLDGLLSRQNRDSPTHGHFHHQQPILRSTRGPSFSNYGDPTSSIFTMSSVVGSGAAADSEQEAHEYQDVYQRPHTAPIPIHRPIAIHPIQYNTEIGLETEPYNEPV</sequence>
<dbReference type="PANTHER" id="PTHR31845">
    <property type="entry name" value="FINGER DOMAIN PROTEIN, PUTATIVE-RELATED"/>
    <property type="match status" value="1"/>
</dbReference>
<keyword evidence="5" id="KW-0539">Nucleus</keyword>
<evidence type="ECO:0000256" key="3">
    <source>
        <dbReference type="ARBA" id="ARBA00023125"/>
    </source>
</evidence>
<gene>
    <name evidence="7" type="ORF">MSAN_00508600</name>
</gene>
<dbReference type="GO" id="GO:0005634">
    <property type="term" value="C:nucleus"/>
    <property type="evidence" value="ECO:0007669"/>
    <property type="project" value="UniProtKB-SubCell"/>
</dbReference>
<dbReference type="InterPro" id="IPR007219">
    <property type="entry name" value="XnlR_reg_dom"/>
</dbReference>
<accession>A0A8H6Z906</accession>
<dbReference type="GO" id="GO:0000976">
    <property type="term" value="F:transcription cis-regulatory region binding"/>
    <property type="evidence" value="ECO:0007669"/>
    <property type="project" value="TreeGrafter"/>
</dbReference>
<dbReference type="SMART" id="SM00906">
    <property type="entry name" value="Fungal_trans"/>
    <property type="match status" value="1"/>
</dbReference>
<organism evidence="7 8">
    <name type="scientific">Mycena sanguinolenta</name>
    <dbReference type="NCBI Taxonomy" id="230812"/>
    <lineage>
        <taxon>Eukaryota</taxon>
        <taxon>Fungi</taxon>
        <taxon>Dikarya</taxon>
        <taxon>Basidiomycota</taxon>
        <taxon>Agaricomycotina</taxon>
        <taxon>Agaricomycetes</taxon>
        <taxon>Agaricomycetidae</taxon>
        <taxon>Agaricales</taxon>
        <taxon>Marasmiineae</taxon>
        <taxon>Mycenaceae</taxon>
        <taxon>Mycena</taxon>
    </lineage>
</organism>
<evidence type="ECO:0000256" key="4">
    <source>
        <dbReference type="ARBA" id="ARBA00023163"/>
    </source>
</evidence>
<dbReference type="GO" id="GO:0000981">
    <property type="term" value="F:DNA-binding transcription factor activity, RNA polymerase II-specific"/>
    <property type="evidence" value="ECO:0007669"/>
    <property type="project" value="TreeGrafter"/>
</dbReference>
<evidence type="ECO:0000256" key="2">
    <source>
        <dbReference type="ARBA" id="ARBA00023015"/>
    </source>
</evidence>
<keyword evidence="3" id="KW-0238">DNA-binding</keyword>
<comment type="caution">
    <text evidence="7">The sequence shown here is derived from an EMBL/GenBank/DDBJ whole genome shotgun (WGS) entry which is preliminary data.</text>
</comment>
<dbReference type="OrthoDB" id="39175at2759"/>
<evidence type="ECO:0000256" key="5">
    <source>
        <dbReference type="ARBA" id="ARBA00023242"/>
    </source>
</evidence>
<dbReference type="Proteomes" id="UP000623467">
    <property type="component" value="Unassembled WGS sequence"/>
</dbReference>
<name>A0A8H6Z906_9AGAR</name>
<keyword evidence="2" id="KW-0805">Transcription regulation</keyword>
<evidence type="ECO:0000313" key="7">
    <source>
        <dbReference type="EMBL" id="KAF7373012.1"/>
    </source>
</evidence>
<protein>
    <recommendedName>
        <fullName evidence="6">Xylanolytic transcriptional activator regulatory domain-containing protein</fullName>
    </recommendedName>
</protein>
<dbReference type="GO" id="GO:0008270">
    <property type="term" value="F:zinc ion binding"/>
    <property type="evidence" value="ECO:0007669"/>
    <property type="project" value="InterPro"/>
</dbReference>
<comment type="subcellular location">
    <subcellularLocation>
        <location evidence="1">Nucleus</location>
    </subcellularLocation>
</comment>
<evidence type="ECO:0000259" key="6">
    <source>
        <dbReference type="SMART" id="SM00906"/>
    </source>
</evidence>
<dbReference type="AlphaFoldDB" id="A0A8H6Z906"/>
<reference evidence="7" key="1">
    <citation type="submission" date="2020-05" db="EMBL/GenBank/DDBJ databases">
        <title>Mycena genomes resolve the evolution of fungal bioluminescence.</title>
        <authorList>
            <person name="Tsai I.J."/>
        </authorList>
    </citation>
    <scope>NUCLEOTIDE SEQUENCE</scope>
    <source>
        <strain evidence="7">160909Yilan</strain>
    </source>
</reference>
<evidence type="ECO:0000256" key="1">
    <source>
        <dbReference type="ARBA" id="ARBA00004123"/>
    </source>
</evidence>
<keyword evidence="8" id="KW-1185">Reference proteome</keyword>
<dbReference type="CDD" id="cd12148">
    <property type="entry name" value="fungal_TF_MHR"/>
    <property type="match status" value="1"/>
</dbReference>
<evidence type="ECO:0000313" key="8">
    <source>
        <dbReference type="Proteomes" id="UP000623467"/>
    </source>
</evidence>
<dbReference type="Pfam" id="PF04082">
    <property type="entry name" value="Fungal_trans"/>
    <property type="match status" value="1"/>
</dbReference>
<dbReference type="PANTHER" id="PTHR31845:SF19">
    <property type="entry name" value="TRANSCRIPTION FACTOR DOMAIN-CONTAINING PROTEIN"/>
    <property type="match status" value="1"/>
</dbReference>
<dbReference type="GO" id="GO:0006351">
    <property type="term" value="P:DNA-templated transcription"/>
    <property type="evidence" value="ECO:0007669"/>
    <property type="project" value="InterPro"/>
</dbReference>
<keyword evidence="4" id="KW-0804">Transcription</keyword>